<evidence type="ECO:0000313" key="3">
    <source>
        <dbReference type="Proteomes" id="UP000244092"/>
    </source>
</evidence>
<feature type="compositionally biased region" description="Basic residues" evidence="1">
    <location>
        <begin position="157"/>
        <end position="169"/>
    </location>
</feature>
<sequence>MAHQTPTPKASRKMRWALGLSLAVNLLFVGAIGGAVYRNAGGPGLDRHRAPELRSYGTPYVRALPRKDRRDLHANLKKDNGAARPSRAERRAQYDNMLAVLRADPFEVDAVRDILKAQGAAAYGMQTAAHSAWLDRISAMSEAERQSYADRLERELKKPKRKWRKPPRD</sequence>
<dbReference type="AlphaFoldDB" id="A0A2T6CAX0"/>
<evidence type="ECO:0000256" key="1">
    <source>
        <dbReference type="SAM" id="MobiDB-lite"/>
    </source>
</evidence>
<feature type="region of interest" description="Disordered" evidence="1">
    <location>
        <begin position="144"/>
        <end position="169"/>
    </location>
</feature>
<feature type="compositionally biased region" description="Basic and acidic residues" evidence="1">
    <location>
        <begin position="144"/>
        <end position="156"/>
    </location>
</feature>
<protein>
    <submittedName>
        <fullName evidence="2">Putative membrane protein</fullName>
    </submittedName>
</protein>
<proteinExistence type="predicted"/>
<dbReference type="Pfam" id="PF13801">
    <property type="entry name" value="Metal_resist"/>
    <property type="match status" value="1"/>
</dbReference>
<dbReference type="RefSeq" id="WP_025046749.1">
    <property type="nucleotide sequence ID" value="NZ_QBKU01000011.1"/>
</dbReference>
<comment type="caution">
    <text evidence="2">The sequence shown here is derived from an EMBL/GenBank/DDBJ whole genome shotgun (WGS) entry which is preliminary data.</text>
</comment>
<accession>A0A2T6CAX0</accession>
<dbReference type="OrthoDB" id="7688532at2"/>
<dbReference type="EMBL" id="QBKU01000011">
    <property type="protein sequence ID" value="PTX72369.1"/>
    <property type="molecule type" value="Genomic_DNA"/>
</dbReference>
<dbReference type="Proteomes" id="UP000244092">
    <property type="component" value="Unassembled WGS sequence"/>
</dbReference>
<reference evidence="2 3" key="1">
    <citation type="submission" date="2018-04" db="EMBL/GenBank/DDBJ databases">
        <title>Genomic Encyclopedia of Archaeal and Bacterial Type Strains, Phase II (KMG-II): from individual species to whole genera.</title>
        <authorList>
            <person name="Goeker M."/>
        </authorList>
    </citation>
    <scope>NUCLEOTIDE SEQUENCE [LARGE SCALE GENOMIC DNA]</scope>
    <source>
        <strain evidence="2 3">DSM 12244</strain>
    </source>
</reference>
<name>A0A2T6CAX0_9RHOB</name>
<gene>
    <name evidence="2" type="ORF">C8N31_11182</name>
</gene>
<dbReference type="InterPro" id="IPR025961">
    <property type="entry name" value="Metal_resist"/>
</dbReference>
<organism evidence="2 3">
    <name type="scientific">Sulfitobacter mediterraneus</name>
    <dbReference type="NCBI Taxonomy" id="83219"/>
    <lineage>
        <taxon>Bacteria</taxon>
        <taxon>Pseudomonadati</taxon>
        <taxon>Pseudomonadota</taxon>
        <taxon>Alphaproteobacteria</taxon>
        <taxon>Rhodobacterales</taxon>
        <taxon>Roseobacteraceae</taxon>
        <taxon>Sulfitobacter</taxon>
    </lineage>
</organism>
<evidence type="ECO:0000313" key="2">
    <source>
        <dbReference type="EMBL" id="PTX72369.1"/>
    </source>
</evidence>